<evidence type="ECO:0000313" key="2">
    <source>
        <dbReference type="Proteomes" id="UP001054837"/>
    </source>
</evidence>
<comment type="caution">
    <text evidence="1">The sequence shown here is derived from an EMBL/GenBank/DDBJ whole genome shotgun (WGS) entry which is preliminary data.</text>
</comment>
<dbReference type="Proteomes" id="UP001054837">
    <property type="component" value="Unassembled WGS sequence"/>
</dbReference>
<organism evidence="1 2">
    <name type="scientific">Caerostris darwini</name>
    <dbReference type="NCBI Taxonomy" id="1538125"/>
    <lineage>
        <taxon>Eukaryota</taxon>
        <taxon>Metazoa</taxon>
        <taxon>Ecdysozoa</taxon>
        <taxon>Arthropoda</taxon>
        <taxon>Chelicerata</taxon>
        <taxon>Arachnida</taxon>
        <taxon>Araneae</taxon>
        <taxon>Araneomorphae</taxon>
        <taxon>Entelegynae</taxon>
        <taxon>Araneoidea</taxon>
        <taxon>Araneidae</taxon>
        <taxon>Caerostris</taxon>
    </lineage>
</organism>
<gene>
    <name evidence="1" type="ORF">CDAR_36581</name>
</gene>
<protein>
    <submittedName>
        <fullName evidence="1">Uncharacterized protein</fullName>
    </submittedName>
</protein>
<dbReference type="AlphaFoldDB" id="A0AAV4UVG0"/>
<reference evidence="1 2" key="1">
    <citation type="submission" date="2021-06" db="EMBL/GenBank/DDBJ databases">
        <title>Caerostris darwini draft genome.</title>
        <authorList>
            <person name="Kono N."/>
            <person name="Arakawa K."/>
        </authorList>
    </citation>
    <scope>NUCLEOTIDE SEQUENCE [LARGE SCALE GENOMIC DNA]</scope>
</reference>
<dbReference type="EMBL" id="BPLQ01011974">
    <property type="protein sequence ID" value="GIY61726.1"/>
    <property type="molecule type" value="Genomic_DNA"/>
</dbReference>
<accession>A0AAV4UVG0</accession>
<evidence type="ECO:0000313" key="1">
    <source>
        <dbReference type="EMBL" id="GIY61726.1"/>
    </source>
</evidence>
<keyword evidence="2" id="KW-1185">Reference proteome</keyword>
<proteinExistence type="predicted"/>
<name>A0AAV4UVG0_9ARAC</name>
<sequence>MQLSRTGLTFPLLLNYSHCFALITEKSDRVLEERKLTARQLFSHFWPGRLLSPPRIPGVFIFHRFPCPPAHCLCRNNASLPALTPVPAASGRLNETKASLPVGPNITNDLVDMLRRLILRDFGLNCFCVMDGMMGLHINA</sequence>